<evidence type="ECO:0000313" key="3">
    <source>
        <dbReference type="EMBL" id="RSH76892.1"/>
    </source>
</evidence>
<comment type="caution">
    <text evidence="3">The sequence shown here is derived from an EMBL/GenBank/DDBJ whole genome shotgun (WGS) entry which is preliminary data.</text>
</comment>
<dbReference type="SUPFAM" id="SSF51905">
    <property type="entry name" value="FAD/NAD(P)-binding domain"/>
    <property type="match status" value="1"/>
</dbReference>
<sequence length="584" mass="63368">MRIAIVGSGVSGLSALWVRSPLSSLSHAAASAHTAQLLKQYSDHEVNIYEKNSFAGGHAHSAEFRRDGKEPCFVDTGFMSFHPRGSPNLLRFFKLLGVPLVQTDASLSVSRQGQVQWATRLGRGFRLTNILNPRDYLLEADEGETQITLEEYLNREGYSRGFFDDYLFPLIAVLLLVPDDQTALSMPAATVIATLADHNMLKWKSPHGWLSVEGGAKTYVDAIVSTVPPENLHFNTEIVSITSESYGVRLVEASGANHIYDHVILATPSNNSLAMLRRGGWASPLEETVLGSTKWTPLEAELHWDDKVAGSNVPNDDHVVGGTTATGRTAITAINYDAHPAPPPYNDEVQARTEQVSVTFDMNKIQGLSLDKHGPVRLTLNPSWPAEPTDSEHPEHPSRTGAQRWATEFPHQTATTIPKLRHLPEIQSYRRISYTGSWAGCGRHEDGFAAAYALVTGGPFNANAPFALEYADGAALLGLAAFMTQDSGADADADAASPNGSAATESTALLAPSAASVPRRKLKSKKSTGKLAIALMDATRRSLVSPLWPLFTWPVVLALAIAERVMRPFHRGATLAELKRGWQG</sequence>
<evidence type="ECO:0000313" key="4">
    <source>
        <dbReference type="Proteomes" id="UP000279236"/>
    </source>
</evidence>
<keyword evidence="4" id="KW-1185">Reference proteome</keyword>
<dbReference type="Gene3D" id="3.50.50.60">
    <property type="entry name" value="FAD/NAD(P)-binding domain"/>
    <property type="match status" value="1"/>
</dbReference>
<protein>
    <recommendedName>
        <fullName evidence="2">Amine oxidase domain-containing protein</fullName>
    </recommendedName>
</protein>
<gene>
    <name evidence="3" type="ORF">EHS24_003827</name>
</gene>
<accession>A0A427XDJ0</accession>
<dbReference type="Gene3D" id="3.90.660.20">
    <property type="entry name" value="Protoporphyrinogen oxidase, mitochondrial, domain 2"/>
    <property type="match status" value="1"/>
</dbReference>
<dbReference type="STRING" id="105984.A0A427XDJ0"/>
<dbReference type="InterPro" id="IPR002937">
    <property type="entry name" value="Amino_oxidase"/>
</dbReference>
<dbReference type="GeneID" id="39588370"/>
<dbReference type="EMBL" id="RSCE01000019">
    <property type="protein sequence ID" value="RSH76892.1"/>
    <property type="molecule type" value="Genomic_DNA"/>
</dbReference>
<feature type="region of interest" description="Disordered" evidence="1">
    <location>
        <begin position="382"/>
        <end position="403"/>
    </location>
</feature>
<dbReference type="Proteomes" id="UP000279236">
    <property type="component" value="Unassembled WGS sequence"/>
</dbReference>
<evidence type="ECO:0000259" key="2">
    <source>
        <dbReference type="Pfam" id="PF01593"/>
    </source>
</evidence>
<dbReference type="GO" id="GO:0016491">
    <property type="term" value="F:oxidoreductase activity"/>
    <property type="evidence" value="ECO:0007669"/>
    <property type="project" value="InterPro"/>
</dbReference>
<dbReference type="Gene3D" id="1.10.3110.10">
    <property type="entry name" value="protoporphyrinogen ix oxidase, domain 3"/>
    <property type="match status" value="1"/>
</dbReference>
<reference evidence="3 4" key="1">
    <citation type="submission" date="2018-11" db="EMBL/GenBank/DDBJ databases">
        <title>Genome sequence of Apiotrichum porosum DSM 27194.</title>
        <authorList>
            <person name="Aliyu H."/>
            <person name="Gorte O."/>
            <person name="Ochsenreither K."/>
        </authorList>
    </citation>
    <scope>NUCLEOTIDE SEQUENCE [LARGE SCALE GENOMIC DNA]</scope>
    <source>
        <strain evidence="3 4">DSM 27194</strain>
    </source>
</reference>
<dbReference type="InterPro" id="IPR050464">
    <property type="entry name" value="Zeta_carotene_desat/Oxidored"/>
</dbReference>
<dbReference type="PANTHER" id="PTHR42923">
    <property type="entry name" value="PROTOPORPHYRINOGEN OXIDASE"/>
    <property type="match status" value="1"/>
</dbReference>
<organism evidence="3 4">
    <name type="scientific">Apiotrichum porosum</name>
    <dbReference type="NCBI Taxonomy" id="105984"/>
    <lineage>
        <taxon>Eukaryota</taxon>
        <taxon>Fungi</taxon>
        <taxon>Dikarya</taxon>
        <taxon>Basidiomycota</taxon>
        <taxon>Agaricomycotina</taxon>
        <taxon>Tremellomycetes</taxon>
        <taxon>Trichosporonales</taxon>
        <taxon>Trichosporonaceae</taxon>
        <taxon>Apiotrichum</taxon>
    </lineage>
</organism>
<dbReference type="PANTHER" id="PTHR42923:SF17">
    <property type="entry name" value="AMINE OXIDASE DOMAIN-CONTAINING PROTEIN"/>
    <property type="match status" value="1"/>
</dbReference>
<proteinExistence type="predicted"/>
<name>A0A427XDJ0_9TREE</name>
<dbReference type="Pfam" id="PF01593">
    <property type="entry name" value="Amino_oxidase"/>
    <property type="match status" value="2"/>
</dbReference>
<dbReference type="OrthoDB" id="5977668at2759"/>
<feature type="domain" description="Amine oxidase" evidence="2">
    <location>
        <begin position="213"/>
        <end position="272"/>
    </location>
</feature>
<evidence type="ECO:0000256" key="1">
    <source>
        <dbReference type="SAM" id="MobiDB-lite"/>
    </source>
</evidence>
<dbReference type="RefSeq" id="XP_028472039.1">
    <property type="nucleotide sequence ID" value="XM_028619466.1"/>
</dbReference>
<feature type="domain" description="Amine oxidase" evidence="2">
    <location>
        <begin position="34"/>
        <end position="154"/>
    </location>
</feature>
<dbReference type="InterPro" id="IPR036188">
    <property type="entry name" value="FAD/NAD-bd_sf"/>
</dbReference>
<dbReference type="AlphaFoldDB" id="A0A427XDJ0"/>